<dbReference type="InterPro" id="IPR018202">
    <property type="entry name" value="Ser_caboxypep_ser_AS"/>
</dbReference>
<keyword evidence="7" id="KW-0053">Apoptosis</keyword>
<evidence type="ECO:0000256" key="4">
    <source>
        <dbReference type="ARBA" id="ARBA00022645"/>
    </source>
</evidence>
<dbReference type="PROSITE" id="PS00131">
    <property type="entry name" value="CARBOXYPEPT_SER_SER"/>
    <property type="match status" value="1"/>
</dbReference>
<keyword evidence="10" id="KW-1133">Transmembrane helix</keyword>
<evidence type="ECO:0000256" key="3">
    <source>
        <dbReference type="ARBA" id="ARBA00009431"/>
    </source>
</evidence>
<comment type="caution">
    <text evidence="15">The sequence shown here is derived from an EMBL/GenBank/DDBJ whole genome shotgun (WGS) entry which is preliminary data.</text>
</comment>
<keyword evidence="9 14" id="KW-0378">Hydrolase</keyword>
<proteinExistence type="inferred from homology"/>
<evidence type="ECO:0000256" key="2">
    <source>
        <dbReference type="ARBA" id="ARBA00004393"/>
    </source>
</evidence>
<evidence type="ECO:0000256" key="11">
    <source>
        <dbReference type="ARBA" id="ARBA00023034"/>
    </source>
</evidence>
<feature type="chain" id="PRO_5013422124" description="Carboxypeptidase" evidence="14">
    <location>
        <begin position="23"/>
        <end position="683"/>
    </location>
</feature>
<feature type="signal peptide" evidence="14">
    <location>
        <begin position="1"/>
        <end position="22"/>
    </location>
</feature>
<evidence type="ECO:0000256" key="6">
    <source>
        <dbReference type="ARBA" id="ARBA00022692"/>
    </source>
</evidence>
<dbReference type="GO" id="GO:0005794">
    <property type="term" value="C:Golgi apparatus"/>
    <property type="evidence" value="ECO:0007669"/>
    <property type="project" value="UniProtKB-SubCell"/>
</dbReference>
<evidence type="ECO:0000313" key="16">
    <source>
        <dbReference type="Proteomes" id="UP000217199"/>
    </source>
</evidence>
<evidence type="ECO:0000256" key="10">
    <source>
        <dbReference type="ARBA" id="ARBA00022989"/>
    </source>
</evidence>
<dbReference type="Proteomes" id="UP000217199">
    <property type="component" value="Unassembled WGS sequence"/>
</dbReference>
<evidence type="ECO:0000256" key="12">
    <source>
        <dbReference type="ARBA" id="ARBA00023136"/>
    </source>
</evidence>
<dbReference type="PANTHER" id="PTHR11802">
    <property type="entry name" value="SERINE PROTEASE FAMILY S10 SERINE CARBOXYPEPTIDASE"/>
    <property type="match status" value="1"/>
</dbReference>
<comment type="subcellular location">
    <subcellularLocation>
        <location evidence="2">Golgi apparatus</location>
        <location evidence="2">trans-Golgi network membrane</location>
        <topology evidence="2">Single-pass type I membrane protein</topology>
    </subcellularLocation>
</comment>
<reference evidence="15 16" key="1">
    <citation type="journal article" date="2017" name="Mol. Ecol.">
        <title>Comparative and population genomic landscape of Phellinus noxius: A hypervariable fungus causing root rot in trees.</title>
        <authorList>
            <person name="Chung C.L."/>
            <person name="Lee T.J."/>
            <person name="Akiba M."/>
            <person name="Lee H.H."/>
            <person name="Kuo T.H."/>
            <person name="Liu D."/>
            <person name="Ke H.M."/>
            <person name="Yokoi T."/>
            <person name="Roa M.B."/>
            <person name="Lu M.J."/>
            <person name="Chang Y.Y."/>
            <person name="Ann P.J."/>
            <person name="Tsai J.N."/>
            <person name="Chen C.Y."/>
            <person name="Tzean S.S."/>
            <person name="Ota Y."/>
            <person name="Hattori T."/>
            <person name="Sahashi N."/>
            <person name="Liou R.F."/>
            <person name="Kikuchi T."/>
            <person name="Tsai I.J."/>
        </authorList>
    </citation>
    <scope>NUCLEOTIDE SEQUENCE [LARGE SCALE GENOMIC DNA]</scope>
    <source>
        <strain evidence="15 16">FFPRI411160</strain>
    </source>
</reference>
<dbReference type="PANTHER" id="PTHR11802:SF190">
    <property type="entry name" value="PHEROMONE-PROCESSING CARBOXYPEPTIDASE KEX1"/>
    <property type="match status" value="1"/>
</dbReference>
<dbReference type="PRINTS" id="PR00724">
    <property type="entry name" value="CRBOXYPTASEC"/>
</dbReference>
<protein>
    <recommendedName>
        <fullName evidence="14">Carboxypeptidase</fullName>
        <ecNumber evidence="14">3.4.16.-</ecNumber>
    </recommendedName>
</protein>
<keyword evidence="4 14" id="KW-0121">Carboxypeptidase</keyword>
<dbReference type="InterPro" id="IPR001563">
    <property type="entry name" value="Peptidase_S10"/>
</dbReference>
<dbReference type="AlphaFoldDB" id="A0A286UKU5"/>
<keyword evidence="16" id="KW-1185">Reference proteome</keyword>
<evidence type="ECO:0000256" key="7">
    <source>
        <dbReference type="ARBA" id="ARBA00022703"/>
    </source>
</evidence>
<evidence type="ECO:0000256" key="13">
    <source>
        <dbReference type="ARBA" id="ARBA00023180"/>
    </source>
</evidence>
<dbReference type="EC" id="3.4.16.-" evidence="14"/>
<keyword evidence="12" id="KW-0472">Membrane</keyword>
<gene>
    <name evidence="15" type="ORF">PNOK_0514400</name>
</gene>
<evidence type="ECO:0000256" key="8">
    <source>
        <dbReference type="ARBA" id="ARBA00022729"/>
    </source>
</evidence>
<dbReference type="GO" id="GO:0006915">
    <property type="term" value="P:apoptotic process"/>
    <property type="evidence" value="ECO:0007669"/>
    <property type="project" value="UniProtKB-KW"/>
</dbReference>
<dbReference type="OrthoDB" id="443318at2759"/>
<evidence type="ECO:0000256" key="14">
    <source>
        <dbReference type="RuleBase" id="RU361156"/>
    </source>
</evidence>
<evidence type="ECO:0000256" key="1">
    <source>
        <dbReference type="ARBA" id="ARBA00001003"/>
    </source>
</evidence>
<evidence type="ECO:0000256" key="9">
    <source>
        <dbReference type="ARBA" id="ARBA00022801"/>
    </source>
</evidence>
<dbReference type="Pfam" id="PF00450">
    <property type="entry name" value="Peptidase_S10"/>
    <property type="match status" value="2"/>
</dbReference>
<comment type="similarity">
    <text evidence="3 14">Belongs to the peptidase S10 family.</text>
</comment>
<accession>A0A286UKU5</accession>
<dbReference type="GO" id="GO:0006508">
    <property type="term" value="P:proteolysis"/>
    <property type="evidence" value="ECO:0007669"/>
    <property type="project" value="UniProtKB-KW"/>
</dbReference>
<name>A0A286UKU5_9AGAM</name>
<evidence type="ECO:0000256" key="5">
    <source>
        <dbReference type="ARBA" id="ARBA00022670"/>
    </source>
</evidence>
<dbReference type="GO" id="GO:0004185">
    <property type="term" value="F:serine-type carboxypeptidase activity"/>
    <property type="evidence" value="ECO:0007669"/>
    <property type="project" value="UniProtKB-UniRule"/>
</dbReference>
<sequence length="683" mass="74187">MVVGLLGAASLFVSGFATSVYAQSVEDLPNSFPHDYPGKPTGDFGTDWQDYFLVKDSLPNVTFPVPRSFAGNVGVNRENHANDTLFFWAFETQNGSLTAAADERSDVPWAIWLNGGPGASSLLGLLEEFGPILMTEEGGLRSNDFAWTNLVDYVWVDQPVGVGFATADSTGYVADEDQVGKDFVGFLSNLVKVFPSLAKRPLLLTGESYAGTYLPYISKAIFETENPPVNLTKVAIGNGAIGTEAETQEMNVMGILGTYPQLIGYDPEVYNYFKEQAHLCGYDLNLTYPQTGGPFPTININFTTGLTTSAINGSSNGNTLPFGREDQLRSNSAGRLTQVLKVVNAQELLVKRDRLSSRMLREREEKREIIKRNLIGRTNGSIDPWYGCFTTSMASDYALNFSFPWSAAAPETIDSVTNAYAPFNPYDIPDARKPGSALDPTTFLNDEKTRAAIHAPTNKNWSLITNYPFNNTFDFPDTFSPWGDNSPPPSQFFSELVANMSAANVSLVIYNGNDDLVVSHFANEVTIQNTTFGGIQGFSKKPQTPFKDDDGNVLGVVHQERGVTLVIVEHAGHEVPQFNPSAALVMYRDFILGSNTTGFVQDDGSVVGGEDSSILKGNVIPGQSETIAAWENFFSTLVAASNNSQTNTKTSSATSSLSITTPLSTITTAVLASSYLLWYLVPI</sequence>
<keyword evidence="8 14" id="KW-0732">Signal</keyword>
<keyword evidence="6" id="KW-0812">Transmembrane</keyword>
<dbReference type="EMBL" id="NBII01000004">
    <property type="protein sequence ID" value="PAV20210.1"/>
    <property type="molecule type" value="Genomic_DNA"/>
</dbReference>
<dbReference type="InParanoid" id="A0A286UKU5"/>
<organism evidence="15 16">
    <name type="scientific">Pyrrhoderma noxium</name>
    <dbReference type="NCBI Taxonomy" id="2282107"/>
    <lineage>
        <taxon>Eukaryota</taxon>
        <taxon>Fungi</taxon>
        <taxon>Dikarya</taxon>
        <taxon>Basidiomycota</taxon>
        <taxon>Agaricomycotina</taxon>
        <taxon>Agaricomycetes</taxon>
        <taxon>Hymenochaetales</taxon>
        <taxon>Hymenochaetaceae</taxon>
        <taxon>Pyrrhoderma</taxon>
    </lineage>
</organism>
<dbReference type="Gene3D" id="3.40.50.1820">
    <property type="entry name" value="alpha/beta hydrolase"/>
    <property type="match status" value="1"/>
</dbReference>
<dbReference type="InterPro" id="IPR029058">
    <property type="entry name" value="AB_hydrolase_fold"/>
</dbReference>
<dbReference type="STRING" id="2282107.A0A286UKU5"/>
<comment type="catalytic activity">
    <reaction evidence="1">
        <text>Preferential release of a C-terminal arginine or lysine residue.</text>
        <dbReference type="EC" id="3.4.16.6"/>
    </reaction>
</comment>
<evidence type="ECO:0000313" key="15">
    <source>
        <dbReference type="EMBL" id="PAV20210.1"/>
    </source>
</evidence>
<keyword evidence="13" id="KW-0325">Glycoprotein</keyword>
<dbReference type="SUPFAM" id="SSF53474">
    <property type="entry name" value="alpha/beta-Hydrolases"/>
    <property type="match status" value="1"/>
</dbReference>
<keyword evidence="11" id="KW-0333">Golgi apparatus</keyword>
<keyword evidence="5 14" id="KW-0645">Protease</keyword>